<feature type="domain" description="Phospholipid/glycerol acyltransferase" evidence="7">
    <location>
        <begin position="370"/>
        <end position="487"/>
    </location>
</feature>
<keyword evidence="5" id="KW-0443">Lipid metabolism</keyword>
<reference evidence="9" key="1">
    <citation type="submission" date="2025-08" db="UniProtKB">
        <authorList>
            <consortium name="RefSeq"/>
        </authorList>
    </citation>
    <scope>IDENTIFICATION</scope>
</reference>
<keyword evidence="6" id="KW-1133">Transmembrane helix</keyword>
<keyword evidence="5" id="KW-0594">Phospholipid biosynthesis</keyword>
<evidence type="ECO:0000256" key="2">
    <source>
        <dbReference type="ARBA" id="ARBA00008655"/>
    </source>
</evidence>
<gene>
    <name evidence="9" type="primary">LOC112046610</name>
</gene>
<evidence type="ECO:0000256" key="4">
    <source>
        <dbReference type="ARBA" id="ARBA00023315"/>
    </source>
</evidence>
<evidence type="ECO:0000259" key="7">
    <source>
        <dbReference type="SMART" id="SM00563"/>
    </source>
</evidence>
<dbReference type="EC" id="2.3.1.51" evidence="5"/>
<comment type="pathway">
    <text evidence="1">Phospholipid metabolism; CDP-diacylglycerol biosynthesis; CDP-diacylglycerol from sn-glycerol 3-phosphate: step 2/3.</text>
</comment>
<keyword evidence="3 5" id="KW-0808">Transferase</keyword>
<keyword evidence="8" id="KW-1185">Reference proteome</keyword>
<dbReference type="SUPFAM" id="SSF69593">
    <property type="entry name" value="Glycerol-3-phosphate (1)-acyltransferase"/>
    <property type="match status" value="2"/>
</dbReference>
<name>A0ABM3M7Y0_BICAN</name>
<feature type="transmembrane region" description="Helical" evidence="6">
    <location>
        <begin position="34"/>
        <end position="53"/>
    </location>
</feature>
<evidence type="ECO:0000256" key="6">
    <source>
        <dbReference type="SAM" id="Phobius"/>
    </source>
</evidence>
<dbReference type="PANTHER" id="PTHR10434:SF53">
    <property type="entry name" value="1-ACYL-SN-GLYCEROL-3-PHOSPHATE ACYLTRANSFERASE"/>
    <property type="match status" value="1"/>
</dbReference>
<dbReference type="Proteomes" id="UP001652582">
    <property type="component" value="Chromosome 4"/>
</dbReference>
<keyword evidence="4 5" id="KW-0012">Acyltransferase</keyword>
<accession>A0ABM3M7Y0</accession>
<comment type="catalytic activity">
    <reaction evidence="5">
        <text>a 1-acyl-sn-glycero-3-phosphate + an acyl-CoA = a 1,2-diacyl-sn-glycero-3-phosphate + CoA</text>
        <dbReference type="Rhea" id="RHEA:19709"/>
        <dbReference type="ChEBI" id="CHEBI:57287"/>
        <dbReference type="ChEBI" id="CHEBI:57970"/>
        <dbReference type="ChEBI" id="CHEBI:58342"/>
        <dbReference type="ChEBI" id="CHEBI:58608"/>
        <dbReference type="EC" id="2.3.1.51"/>
    </reaction>
</comment>
<evidence type="ECO:0000256" key="1">
    <source>
        <dbReference type="ARBA" id="ARBA00004728"/>
    </source>
</evidence>
<evidence type="ECO:0000313" key="9">
    <source>
        <dbReference type="RefSeq" id="XP_052747553.1"/>
    </source>
</evidence>
<proteinExistence type="inferred from homology"/>
<keyword evidence="6" id="KW-0812">Transmembrane</keyword>
<feature type="transmembrane region" description="Helical" evidence="6">
    <location>
        <begin position="403"/>
        <end position="422"/>
    </location>
</feature>
<feature type="transmembrane region" description="Helical" evidence="6">
    <location>
        <begin position="6"/>
        <end position="22"/>
    </location>
</feature>
<dbReference type="CDD" id="cd07989">
    <property type="entry name" value="LPLAT_AGPAT-like"/>
    <property type="match status" value="2"/>
</dbReference>
<dbReference type="RefSeq" id="XP_052747553.1">
    <property type="nucleotide sequence ID" value="XM_052891593.1"/>
</dbReference>
<feature type="transmembrane region" description="Helical" evidence="6">
    <location>
        <begin position="304"/>
        <end position="330"/>
    </location>
</feature>
<dbReference type="NCBIfam" id="TIGR00530">
    <property type="entry name" value="AGP_acyltrn"/>
    <property type="match status" value="2"/>
</dbReference>
<dbReference type="InterPro" id="IPR004552">
    <property type="entry name" value="AGP_acyltrans"/>
</dbReference>
<evidence type="ECO:0000313" key="8">
    <source>
        <dbReference type="Proteomes" id="UP001652582"/>
    </source>
</evidence>
<comment type="domain">
    <text evidence="5">The HXXXXD motif is essential for acyltransferase activity and may constitute the binding site for the phosphate moiety of the glycerol-3-phosphate.</text>
</comment>
<dbReference type="SMART" id="SM00563">
    <property type="entry name" value="PlsC"/>
    <property type="match status" value="2"/>
</dbReference>
<protein>
    <recommendedName>
        <fullName evidence="5">1-acyl-sn-glycerol-3-phosphate acyltransferase</fullName>
        <ecNumber evidence="5">2.3.1.51</ecNumber>
    </recommendedName>
</protein>
<sequence>MWNICIFILFLLALYLIFKYLFKAPDYVTYYAKFGFYLFCVQIIPVLLIPLMLLSPKNLKNGHMVAQILIRVTNVLGISWTFRNEKNLSGKISAVVIGNHQSVLDVLGMCQLSHMAKRVAPVVKKELFYFFPFGLTAYLMGCIFIDRKNPRDAYNTLKDSANELFKNKYKIVMYPEGTRSKSNKMQPFKNGAFAVAIAHQVPIIPIITSPYYFLDSEKRIFGKGQVIIQCLEAISTEGLTMDDLPQLKDSIHKMMEETFEELGKEISATHKYQEDYMCDISLAIFCLLAVLLFWKYVFNMPDYVIYYAKFGFLITCALIVSLVLLPVMLLSPRNLRNGYMAAKAMRHVTKVIGVTWIFRNEKVLSARRSAVVIGNHQSVLDMLGMCQMCEVGKRLAPVCKKELLYWFPVGLVAYLIGCVFIDRKNPKHAYSKLEHSAEEVFKNQYKIGLFPEGTRGNSNKMLPFKNGAFALAIACQVPIIPIVVSPYYFLDYKKRIFKKGKVIVKFLETVPTEGLTMDDLPNLKDSIRKMMEETYEELSKEIAATQKLHEDS</sequence>
<comment type="similarity">
    <text evidence="2 5">Belongs to the 1-acyl-sn-glycerol-3-phosphate acyltransferase family.</text>
</comment>
<dbReference type="Pfam" id="PF01553">
    <property type="entry name" value="Acyltransferase"/>
    <property type="match status" value="2"/>
</dbReference>
<feature type="transmembrane region" description="Helical" evidence="6">
    <location>
        <begin position="280"/>
        <end position="298"/>
    </location>
</feature>
<feature type="domain" description="Phospholipid/glycerol acyltransferase" evidence="7">
    <location>
        <begin position="94"/>
        <end position="211"/>
    </location>
</feature>
<keyword evidence="6" id="KW-0472">Membrane</keyword>
<evidence type="ECO:0000256" key="3">
    <source>
        <dbReference type="ARBA" id="ARBA00022679"/>
    </source>
</evidence>
<dbReference type="PANTHER" id="PTHR10434">
    <property type="entry name" value="1-ACYL-SN-GLYCEROL-3-PHOSPHATE ACYLTRANSFERASE"/>
    <property type="match status" value="1"/>
</dbReference>
<feature type="transmembrane region" description="Helical" evidence="6">
    <location>
        <begin position="468"/>
        <end position="490"/>
    </location>
</feature>
<feature type="transmembrane region" description="Helical" evidence="6">
    <location>
        <begin position="127"/>
        <end position="146"/>
    </location>
</feature>
<dbReference type="InterPro" id="IPR002123">
    <property type="entry name" value="Plipid/glycerol_acylTrfase"/>
</dbReference>
<keyword evidence="5" id="KW-0444">Lipid biosynthesis</keyword>
<feature type="transmembrane region" description="Helical" evidence="6">
    <location>
        <begin position="192"/>
        <end position="214"/>
    </location>
</feature>
<keyword evidence="5" id="KW-1208">Phospholipid metabolism</keyword>
<dbReference type="GeneID" id="112046610"/>
<feature type="transmembrane region" description="Helical" evidence="6">
    <location>
        <begin position="65"/>
        <end position="82"/>
    </location>
</feature>
<organism evidence="8 9">
    <name type="scientific">Bicyclus anynana</name>
    <name type="common">Squinting bush brown butterfly</name>
    <dbReference type="NCBI Taxonomy" id="110368"/>
    <lineage>
        <taxon>Eukaryota</taxon>
        <taxon>Metazoa</taxon>
        <taxon>Ecdysozoa</taxon>
        <taxon>Arthropoda</taxon>
        <taxon>Hexapoda</taxon>
        <taxon>Insecta</taxon>
        <taxon>Pterygota</taxon>
        <taxon>Neoptera</taxon>
        <taxon>Endopterygota</taxon>
        <taxon>Lepidoptera</taxon>
        <taxon>Glossata</taxon>
        <taxon>Ditrysia</taxon>
        <taxon>Papilionoidea</taxon>
        <taxon>Nymphalidae</taxon>
        <taxon>Satyrinae</taxon>
        <taxon>Satyrini</taxon>
        <taxon>Mycalesina</taxon>
        <taxon>Bicyclus</taxon>
    </lineage>
</organism>
<evidence type="ECO:0000256" key="5">
    <source>
        <dbReference type="RuleBase" id="RU361267"/>
    </source>
</evidence>